<dbReference type="InterPro" id="IPR019172">
    <property type="entry name" value="Osteopetrosis-assoc_TM_1"/>
</dbReference>
<evidence type="ECO:0000313" key="1">
    <source>
        <dbReference type="EMBL" id="KAJ9591085.1"/>
    </source>
</evidence>
<dbReference type="PANTHER" id="PTHR15644">
    <property type="entry name" value="OSTEOPETROSIS ASSOCIATED TRANSMEMBRANE PROTEIN 1"/>
    <property type="match status" value="1"/>
</dbReference>
<comment type="caution">
    <text evidence="1">The sequence shown here is derived from an EMBL/GenBank/DDBJ whole genome shotgun (WGS) entry which is preliminary data.</text>
</comment>
<evidence type="ECO:0008006" key="3">
    <source>
        <dbReference type="Google" id="ProtNLM"/>
    </source>
</evidence>
<dbReference type="AlphaFoldDB" id="A0AAD8EHS6"/>
<dbReference type="EMBL" id="JASPKZ010003887">
    <property type="protein sequence ID" value="KAJ9591085.1"/>
    <property type="molecule type" value="Genomic_DNA"/>
</dbReference>
<dbReference type="Proteomes" id="UP001233999">
    <property type="component" value="Unassembled WGS sequence"/>
</dbReference>
<name>A0AAD8EHS6_DIPPU</name>
<dbReference type="Pfam" id="PF09777">
    <property type="entry name" value="OSTMP1"/>
    <property type="match status" value="1"/>
</dbReference>
<evidence type="ECO:0000313" key="2">
    <source>
        <dbReference type="Proteomes" id="UP001233999"/>
    </source>
</evidence>
<feature type="non-terminal residue" evidence="1">
    <location>
        <position position="190"/>
    </location>
</feature>
<keyword evidence="2" id="KW-1185">Reference proteome</keyword>
<gene>
    <name evidence="1" type="ORF">L9F63_002366</name>
</gene>
<accession>A0AAD8EHS6</accession>
<dbReference type="GO" id="GO:0005829">
    <property type="term" value="C:cytosol"/>
    <property type="evidence" value="ECO:0007669"/>
    <property type="project" value="TreeGrafter"/>
</dbReference>
<organism evidence="1 2">
    <name type="scientific">Diploptera punctata</name>
    <name type="common">Pacific beetle cockroach</name>
    <dbReference type="NCBI Taxonomy" id="6984"/>
    <lineage>
        <taxon>Eukaryota</taxon>
        <taxon>Metazoa</taxon>
        <taxon>Ecdysozoa</taxon>
        <taxon>Arthropoda</taxon>
        <taxon>Hexapoda</taxon>
        <taxon>Insecta</taxon>
        <taxon>Pterygota</taxon>
        <taxon>Neoptera</taxon>
        <taxon>Polyneoptera</taxon>
        <taxon>Dictyoptera</taxon>
        <taxon>Blattodea</taxon>
        <taxon>Blaberoidea</taxon>
        <taxon>Blaberidae</taxon>
        <taxon>Diplopterinae</taxon>
        <taxon>Diploptera</taxon>
    </lineage>
</organism>
<proteinExistence type="predicted"/>
<protein>
    <recommendedName>
        <fullName evidence="3">Osteopetrosis-associated transmembrane protein 1</fullName>
    </recommendedName>
</protein>
<sequence>YDVNQTVLKKTCEKQLDYFANATSNFTKCAITHARPIRLCEKCIYYYLNVLEAHNDILQAKDDAGHACKMELVNLDRLEVIEGAFNYVYGLWERGNCNDCFELDNNGTLTTVLSNQTVRFQKLYNETHDCISDFYNATSESYDKSVCVNCTKKYCSLNKYYDELKESSGGVLCMDIVDTVSVVNYYLNII</sequence>
<dbReference type="PANTHER" id="PTHR15644:SF2">
    <property type="entry name" value="OSTEOPETROSIS-ASSOCIATED TRANSMEMBRANE PROTEIN 1"/>
    <property type="match status" value="1"/>
</dbReference>
<reference evidence="1" key="2">
    <citation type="submission" date="2023-05" db="EMBL/GenBank/DDBJ databases">
        <authorList>
            <person name="Fouks B."/>
        </authorList>
    </citation>
    <scope>NUCLEOTIDE SEQUENCE</scope>
    <source>
        <strain evidence="1">Stay&amp;Tobe</strain>
        <tissue evidence="1">Testes</tissue>
    </source>
</reference>
<reference evidence="1" key="1">
    <citation type="journal article" date="2023" name="IScience">
        <title>Live-bearing cockroach genome reveals convergent evolutionary mechanisms linked to viviparity in insects and beyond.</title>
        <authorList>
            <person name="Fouks B."/>
            <person name="Harrison M.C."/>
            <person name="Mikhailova A.A."/>
            <person name="Marchal E."/>
            <person name="English S."/>
            <person name="Carruthers M."/>
            <person name="Jennings E.C."/>
            <person name="Chiamaka E.L."/>
            <person name="Frigard R.A."/>
            <person name="Pippel M."/>
            <person name="Attardo G.M."/>
            <person name="Benoit J.B."/>
            <person name="Bornberg-Bauer E."/>
            <person name="Tobe S.S."/>
        </authorList>
    </citation>
    <scope>NUCLEOTIDE SEQUENCE</scope>
    <source>
        <strain evidence="1">Stay&amp;Tobe</strain>
    </source>
</reference>